<keyword evidence="2" id="KW-1185">Reference proteome</keyword>
<reference evidence="1 2" key="1">
    <citation type="journal article" date="2015" name="Genome Announc.">
        <title>Expanding the biotechnology potential of lactobacilli through comparative genomics of 213 strains and associated genera.</title>
        <authorList>
            <person name="Sun Z."/>
            <person name="Harris H.M."/>
            <person name="McCann A."/>
            <person name="Guo C."/>
            <person name="Argimon S."/>
            <person name="Zhang W."/>
            <person name="Yang X."/>
            <person name="Jeffery I.B."/>
            <person name="Cooney J.C."/>
            <person name="Kagawa T.F."/>
            <person name="Liu W."/>
            <person name="Song Y."/>
            <person name="Salvetti E."/>
            <person name="Wrobel A."/>
            <person name="Rasinkangas P."/>
            <person name="Parkhill J."/>
            <person name="Rea M.C."/>
            <person name="O'Sullivan O."/>
            <person name="Ritari J."/>
            <person name="Douillard F.P."/>
            <person name="Paul Ross R."/>
            <person name="Yang R."/>
            <person name="Briner A.E."/>
            <person name="Felis G.E."/>
            <person name="de Vos W.M."/>
            <person name="Barrangou R."/>
            <person name="Klaenhammer T.R."/>
            <person name="Caufield P.W."/>
            <person name="Cui Y."/>
            <person name="Zhang H."/>
            <person name="O'Toole P.W."/>
        </authorList>
    </citation>
    <scope>NUCLEOTIDE SEQUENCE [LARGE SCALE GENOMIC DNA]</scope>
    <source>
        <strain evidence="1 2">DSM 13343</strain>
    </source>
</reference>
<evidence type="ECO:0000313" key="2">
    <source>
        <dbReference type="Proteomes" id="UP000051790"/>
    </source>
</evidence>
<dbReference type="EMBL" id="AZEU01000102">
    <property type="protein sequence ID" value="KRL47212.1"/>
    <property type="molecule type" value="Genomic_DNA"/>
</dbReference>
<protein>
    <submittedName>
        <fullName evidence="1">Uncharacterized protein</fullName>
    </submittedName>
</protein>
<gene>
    <name evidence="1" type="ORF">FD01_GL000386</name>
</gene>
<sequence length="239" mass="26438">MTQHQTETMHALNTDFTVVYIHKGELPVPMGQTNAALRQFFGDIDAGFNGKNSLPNQRVRHELTNADWSTAMRELARVMMRAHAATNGVYAPYRHGFQLPENLVRAWTIQKAFTEILQPLLDNGQLVAVALQGGDDILAGVAQDSDWHWGFGYTTPANPERYAYHFELQKPALATVKAGFEQLSIQAQDLITAVVWADAGLKEDAVLFTQTAERQGLQAVLANGRRELITIGQPEVAIA</sequence>
<comment type="caution">
    <text evidence="1">The sequence shown here is derived from an EMBL/GenBank/DDBJ whole genome shotgun (WGS) entry which is preliminary data.</text>
</comment>
<accession>A0A0R1QS10</accession>
<dbReference type="RefSeq" id="WP_056963064.1">
    <property type="nucleotide sequence ID" value="NZ_AZEU01000102.1"/>
</dbReference>
<name>A0A0R1QS10_9LACO</name>
<dbReference type="AlphaFoldDB" id="A0A0R1QS10"/>
<proteinExistence type="predicted"/>
<dbReference type="OrthoDB" id="9778595at2"/>
<organism evidence="1 2">
    <name type="scientific">Lacticaseibacillus manihotivorans DSM 13343 = JCM 12514</name>
    <dbReference type="NCBI Taxonomy" id="1423769"/>
    <lineage>
        <taxon>Bacteria</taxon>
        <taxon>Bacillati</taxon>
        <taxon>Bacillota</taxon>
        <taxon>Bacilli</taxon>
        <taxon>Lactobacillales</taxon>
        <taxon>Lactobacillaceae</taxon>
        <taxon>Lacticaseibacillus</taxon>
    </lineage>
</organism>
<dbReference type="PATRIC" id="fig|1423769.4.peg.413"/>
<dbReference type="Proteomes" id="UP000051790">
    <property type="component" value="Unassembled WGS sequence"/>
</dbReference>
<evidence type="ECO:0000313" key="1">
    <source>
        <dbReference type="EMBL" id="KRL47212.1"/>
    </source>
</evidence>